<protein>
    <submittedName>
        <fullName evidence="2">Uncharacterized protein</fullName>
    </submittedName>
</protein>
<sequence length="195" mass="20162">MTDQLLRSGCDESYDSGHIAAGLETADEEALKAFVNDVKDGDYDDGDAENLAVVVETVQAVLETTTPAASATEPTPPPAKWADAAGHSGQATDTALTAVPSHPIDRIELPDAVDPTAAQTAYDAVVAFLIAAGPATDGEIVMRVMPEQSLGYTPPSATDSKAGVWWHKVIEPALAADATVSYDPTGGYVLGGRPL</sequence>
<dbReference type="OrthoDB" id="342754at2157"/>
<gene>
    <name evidence="2" type="ORF">DP106_03725</name>
</gene>
<reference evidence="2 3" key="1">
    <citation type="submission" date="2018-06" db="EMBL/GenBank/DDBJ databases">
        <title>Halonotius sp. F13-13 a new haloarchaeeon isolated from a solar saltern from Isla Cristina, Huelva, Spain.</title>
        <authorList>
            <person name="Duran-Viseras A."/>
            <person name="Sanchez-Porro C."/>
            <person name="Ventosa A."/>
        </authorList>
    </citation>
    <scope>NUCLEOTIDE SEQUENCE [LARGE SCALE GENOMIC DNA]</scope>
    <source>
        <strain evidence="2 3">CECT 7525</strain>
    </source>
</reference>
<proteinExistence type="predicted"/>
<dbReference type="Proteomes" id="UP000281564">
    <property type="component" value="Unassembled WGS sequence"/>
</dbReference>
<evidence type="ECO:0000313" key="2">
    <source>
        <dbReference type="EMBL" id="RJX51202.1"/>
    </source>
</evidence>
<dbReference type="RefSeq" id="WP_120083488.1">
    <property type="nucleotide sequence ID" value="NZ_QMDW01000003.1"/>
</dbReference>
<feature type="region of interest" description="Disordered" evidence="1">
    <location>
        <begin position="66"/>
        <end position="86"/>
    </location>
</feature>
<accession>A0A3A6QDB6</accession>
<name>A0A3A6QDB6_9EURY</name>
<comment type="caution">
    <text evidence="2">The sequence shown here is derived from an EMBL/GenBank/DDBJ whole genome shotgun (WGS) entry which is preliminary data.</text>
</comment>
<keyword evidence="3" id="KW-1185">Reference proteome</keyword>
<dbReference type="EMBL" id="QMDW01000003">
    <property type="protein sequence ID" value="RJX51202.1"/>
    <property type="molecule type" value="Genomic_DNA"/>
</dbReference>
<organism evidence="2 3">
    <name type="scientific">Halonotius pteroides</name>
    <dbReference type="NCBI Taxonomy" id="268735"/>
    <lineage>
        <taxon>Archaea</taxon>
        <taxon>Methanobacteriati</taxon>
        <taxon>Methanobacteriota</taxon>
        <taxon>Stenosarchaea group</taxon>
        <taxon>Halobacteria</taxon>
        <taxon>Halobacteriales</taxon>
        <taxon>Haloferacaceae</taxon>
        <taxon>Halonotius</taxon>
    </lineage>
</organism>
<evidence type="ECO:0000313" key="3">
    <source>
        <dbReference type="Proteomes" id="UP000281564"/>
    </source>
</evidence>
<evidence type="ECO:0000256" key="1">
    <source>
        <dbReference type="SAM" id="MobiDB-lite"/>
    </source>
</evidence>
<dbReference type="AlphaFoldDB" id="A0A3A6QDB6"/>